<comment type="catalytic activity">
    <reaction evidence="1">
        <text>ATP + protein L-histidine = ADP + protein N-phospho-L-histidine.</text>
        <dbReference type="EC" id="2.7.13.3"/>
    </reaction>
</comment>
<dbReference type="PROSITE" id="PS50110">
    <property type="entry name" value="RESPONSE_REGULATORY"/>
    <property type="match status" value="1"/>
</dbReference>
<evidence type="ECO:0000259" key="16">
    <source>
        <dbReference type="PROSITE" id="PS50839"/>
    </source>
</evidence>
<dbReference type="PANTHER" id="PTHR45339:SF1">
    <property type="entry name" value="HYBRID SIGNAL TRANSDUCTION HISTIDINE KINASE J"/>
    <property type="match status" value="1"/>
</dbReference>
<evidence type="ECO:0000256" key="3">
    <source>
        <dbReference type="ARBA" id="ARBA00012438"/>
    </source>
</evidence>
<dbReference type="InterPro" id="IPR003661">
    <property type="entry name" value="HisK_dim/P_dom"/>
</dbReference>
<keyword evidence="6" id="KW-1133">Transmembrane helix</keyword>
<dbReference type="Proteomes" id="UP001064933">
    <property type="component" value="Chromosome"/>
</dbReference>
<reference evidence="17" key="1">
    <citation type="submission" date="2022-10" db="EMBL/GenBank/DDBJ databases">
        <title>Characterization and whole genome sequencing of a new Roseateles species, isolated from fresh water.</title>
        <authorList>
            <person name="Guliayeva D.Y."/>
            <person name="Akhremchuk A.E."/>
            <person name="Sikolenko M.A."/>
            <person name="Valentovich L.N."/>
            <person name="Sidarenka A.V."/>
        </authorList>
    </citation>
    <scope>NUCLEOTIDE SEQUENCE</scope>
    <source>
        <strain evidence="17">BIM B-1768</strain>
    </source>
</reference>
<keyword evidence="10" id="KW-0175">Coiled coil</keyword>
<dbReference type="NCBIfam" id="TIGR00229">
    <property type="entry name" value="sensory_box"/>
    <property type="match status" value="3"/>
</dbReference>
<sequence>MRIRVAAGRGQIRAALGVFALGVLLTGAFAWHVTAQYNDALQARFHERVNAAAEGIKDRIERYQFGLRGARGALVAMGDTGINRQAFARYMTSRDMAAEFPGARGFGFIRRVPEPQLSAYLEAARRDGAPDFEVRLLSPHDGDRYIIEYIYPDATNRGATGLDIASEPNRRSAAVESMLSGEPRLTAPITLVQADQRAQQGFLFLMPLYRGPTSANTPAQRDQHLIGWSYTPLVIDEVLAGMGDRLKELDARLSDEGTGARFYAAHDAAQETTEGLSTSVQLPMFGRMWRLDARSTPAIAAAIGPRRSGETWIAGLALSFLAALSVYQLMQRRRQHRALLGLPDVAHEATLRNFFGSPLARGALSLYLAGLALYAGMGYRGLWEDAERRWEEDLDEVVTARARQVERALASRRRTMEFLAATPTATAPAQGALDRASTFDRIQALATAYLRGAPEIQALDMVWLQRNADAKARSRPDADPLDEAAEPAQRLMREADGRLQRVETPLLGDERDLLQQLLKNAGSTVVYSPLRRQSIGGAAPSVVFKAAVIARDAAERPVAAMVATVDASRRSSDLALPLPAHVSLFAVNDRDELLSPPPADRSASGSAAATQQDVDVFAAPIPVPGRSRLNQVTGPRGDHWTVRHTLAYNADWPAANVTYIASVPLSAVGQSLRHELWHRLQVPLAGGLLGGALLFFYWMGLQRQLLVRAQHLHQAALLDQTHDAFIALDVQGRVLSWNRAAEELFGLRARDALGQPLVSLAPIEATWPTGLAAGQDAQFTTMLLPAEDTASPASPDSPAAAAEGGTDAAPETQAPPEPRWLSIHCLRLATTGPWGADVIVIVRDVSAEREVRLRLEALNDQLEREVQARTQDLAQERQRLYNIIEGTAVGTWEWKIQDGQLLCNDRWASMLGLHPEDLEPMSMARWRELLHPQDLPAFDMALQRHLQRRDPVFSCEIRMRHQQGRWVWIQSLGRVMSWTPDEAPEWMVGIHQDITPIKAALEELASTASLLQGVLRAATEVSIIATDDQGTITVFNSGAERLLGYRAEEVVGRHSPALIHVKEEIDARGKELSREIGRPVSGFSALVRMPQLLGSENREWTYVRKDGSRFPVSLVVTTQRDAEGRLLGYLGIAQDITARREAEQALLQARDNAEAASRAKSSFLANMSHELRTPMNAVLGIAHLLKRSSLNGDQRSLLGKLETAGKTLLAIINDVLDLAKIEAGGLHVEWAAVEPRKVLAEIGELIEAQAAAKGLQIHTDCADDVPTQVASDPLRLRQILLNLVGNAVKFTSSGTVSVTVRCAVTPTGKALAWAVADTGIGISDEARQRLFQPFVQADLSTTRRYGGTGLGLSIVRELTEMLGGSIDVDSRPGQGSTFTLTLPEHEMPAQRPAGDLQILLLGPLAAPQAEIRSLCERMGWSARMAVEPSALHEGAPVDVVIADTRAMGMLQASDEARSLRGVPTIQLNADGQEVDPKDPVAAILRPPVSASRLFNAVAAALAPRRDYERLLRRTRVDEVEVQWLRGLRILVVDDSDINLEIARTLLAREGADVDTAGNGEEALTTLKAGTRPPIDAVLMDVQMPVMDGLQACRILRQELHMTLPVIALSAGALDDERERALEAGMTDFLSKPLDPAAVVRSLRLHIDRAASEDVTDRMADPVADLDSTPDQHEA</sequence>
<dbReference type="RefSeq" id="WP_261759641.1">
    <property type="nucleotide sequence ID" value="NZ_CP104562.2"/>
</dbReference>
<evidence type="ECO:0000256" key="11">
    <source>
        <dbReference type="SAM" id="MobiDB-lite"/>
    </source>
</evidence>
<dbReference type="InterPro" id="IPR013655">
    <property type="entry name" value="PAS_fold_3"/>
</dbReference>
<feature type="coiled-coil region" evidence="10">
    <location>
        <begin position="845"/>
        <end position="879"/>
    </location>
</feature>
<dbReference type="InterPro" id="IPR036097">
    <property type="entry name" value="HisK_dim/P_sf"/>
</dbReference>
<gene>
    <name evidence="17" type="ORF">N4261_08030</name>
</gene>
<dbReference type="Pfam" id="PF00072">
    <property type="entry name" value="Response_reg"/>
    <property type="match status" value="1"/>
</dbReference>
<dbReference type="PRINTS" id="PR00344">
    <property type="entry name" value="BCTRLSENSOR"/>
</dbReference>
<feature type="domain" description="Response regulatory" evidence="13">
    <location>
        <begin position="1528"/>
        <end position="1646"/>
    </location>
</feature>
<evidence type="ECO:0000259" key="12">
    <source>
        <dbReference type="PROSITE" id="PS50109"/>
    </source>
</evidence>
<evidence type="ECO:0000256" key="7">
    <source>
        <dbReference type="ARBA" id="ARBA00023012"/>
    </source>
</evidence>
<dbReference type="PROSITE" id="PS50113">
    <property type="entry name" value="PAC"/>
    <property type="match status" value="2"/>
</dbReference>
<keyword evidence="8" id="KW-0472">Membrane</keyword>
<dbReference type="InterPro" id="IPR001610">
    <property type="entry name" value="PAC"/>
</dbReference>
<dbReference type="PROSITE" id="PS50839">
    <property type="entry name" value="CHASE"/>
    <property type="match status" value="1"/>
</dbReference>
<keyword evidence="7" id="KW-0902">Two-component regulatory system</keyword>
<protein>
    <recommendedName>
        <fullName evidence="3">histidine kinase</fullName>
        <ecNumber evidence="3">2.7.13.3</ecNumber>
    </recommendedName>
</protein>
<dbReference type="Pfam" id="PF03924">
    <property type="entry name" value="CHASE"/>
    <property type="match status" value="1"/>
</dbReference>
<evidence type="ECO:0000256" key="6">
    <source>
        <dbReference type="ARBA" id="ARBA00022989"/>
    </source>
</evidence>
<dbReference type="Pfam" id="PF00989">
    <property type="entry name" value="PAS"/>
    <property type="match status" value="1"/>
</dbReference>
<evidence type="ECO:0000256" key="8">
    <source>
        <dbReference type="ARBA" id="ARBA00023136"/>
    </source>
</evidence>
<feature type="compositionally biased region" description="Low complexity" evidence="11">
    <location>
        <begin position="787"/>
        <end position="812"/>
    </location>
</feature>
<evidence type="ECO:0000259" key="15">
    <source>
        <dbReference type="PROSITE" id="PS50113"/>
    </source>
</evidence>
<dbReference type="InterPro" id="IPR000700">
    <property type="entry name" value="PAS-assoc_C"/>
</dbReference>
<dbReference type="Pfam" id="PF13426">
    <property type="entry name" value="PAS_9"/>
    <property type="match status" value="1"/>
</dbReference>
<evidence type="ECO:0000259" key="14">
    <source>
        <dbReference type="PROSITE" id="PS50112"/>
    </source>
</evidence>
<dbReference type="PROSITE" id="PS50112">
    <property type="entry name" value="PAS"/>
    <property type="match status" value="3"/>
</dbReference>
<dbReference type="SMART" id="SM00388">
    <property type="entry name" value="HisKA"/>
    <property type="match status" value="1"/>
</dbReference>
<dbReference type="InterPro" id="IPR000014">
    <property type="entry name" value="PAS"/>
</dbReference>
<feature type="domain" description="PAC" evidence="15">
    <location>
        <begin position="1096"/>
        <end position="1148"/>
    </location>
</feature>
<dbReference type="InterPro" id="IPR005467">
    <property type="entry name" value="His_kinase_dom"/>
</dbReference>
<dbReference type="Gene3D" id="3.30.565.10">
    <property type="entry name" value="Histidine kinase-like ATPase, C-terminal domain"/>
    <property type="match status" value="1"/>
</dbReference>
<dbReference type="Pfam" id="PF00512">
    <property type="entry name" value="HisKA"/>
    <property type="match status" value="1"/>
</dbReference>
<dbReference type="CDD" id="cd17546">
    <property type="entry name" value="REC_hyHK_CKI1_RcsC-like"/>
    <property type="match status" value="1"/>
</dbReference>
<feature type="domain" description="PAS" evidence="14">
    <location>
        <begin position="717"/>
        <end position="758"/>
    </location>
</feature>
<feature type="domain" description="Histidine kinase" evidence="12">
    <location>
        <begin position="1166"/>
        <end position="1386"/>
    </location>
</feature>
<keyword evidence="4 9" id="KW-0597">Phosphoprotein</keyword>
<dbReference type="InterPro" id="IPR035965">
    <property type="entry name" value="PAS-like_dom_sf"/>
</dbReference>
<keyword evidence="18" id="KW-1185">Reference proteome</keyword>
<evidence type="ECO:0000313" key="18">
    <source>
        <dbReference type="Proteomes" id="UP001064933"/>
    </source>
</evidence>
<evidence type="ECO:0000256" key="10">
    <source>
        <dbReference type="SAM" id="Coils"/>
    </source>
</evidence>
<dbReference type="CDD" id="cd16922">
    <property type="entry name" value="HATPase_EvgS-ArcB-TorS-like"/>
    <property type="match status" value="1"/>
</dbReference>
<feature type="region of interest" description="Disordered" evidence="11">
    <location>
        <begin position="1655"/>
        <end position="1674"/>
    </location>
</feature>
<dbReference type="Gene3D" id="3.40.50.2300">
    <property type="match status" value="1"/>
</dbReference>
<dbReference type="CDD" id="cd00082">
    <property type="entry name" value="HisKA"/>
    <property type="match status" value="1"/>
</dbReference>
<evidence type="ECO:0000313" key="17">
    <source>
        <dbReference type="EMBL" id="UXH79823.1"/>
    </source>
</evidence>
<keyword evidence="5" id="KW-0812">Transmembrane</keyword>
<dbReference type="CDD" id="cd00130">
    <property type="entry name" value="PAS"/>
    <property type="match status" value="3"/>
</dbReference>
<feature type="modified residue" description="4-aspartylphosphate" evidence="9">
    <location>
        <position position="1580"/>
    </location>
</feature>
<dbReference type="SMART" id="SM00387">
    <property type="entry name" value="HATPase_c"/>
    <property type="match status" value="1"/>
</dbReference>
<dbReference type="Gene3D" id="1.10.287.130">
    <property type="match status" value="1"/>
</dbReference>
<feature type="domain" description="PAS" evidence="14">
    <location>
        <begin position="1007"/>
        <end position="1053"/>
    </location>
</feature>
<evidence type="ECO:0000256" key="5">
    <source>
        <dbReference type="ARBA" id="ARBA00022692"/>
    </source>
</evidence>
<evidence type="ECO:0000256" key="1">
    <source>
        <dbReference type="ARBA" id="ARBA00000085"/>
    </source>
</evidence>
<dbReference type="SMART" id="SM00091">
    <property type="entry name" value="PAS"/>
    <property type="match status" value="3"/>
</dbReference>
<name>A0ABY6B670_9BURK</name>
<evidence type="ECO:0000259" key="13">
    <source>
        <dbReference type="PROSITE" id="PS50110"/>
    </source>
</evidence>
<dbReference type="SUPFAM" id="SSF55874">
    <property type="entry name" value="ATPase domain of HSP90 chaperone/DNA topoisomerase II/histidine kinase"/>
    <property type="match status" value="1"/>
</dbReference>
<dbReference type="Pfam" id="PF02518">
    <property type="entry name" value="HATPase_c"/>
    <property type="match status" value="1"/>
</dbReference>
<dbReference type="Gene3D" id="3.30.450.20">
    <property type="entry name" value="PAS domain"/>
    <property type="match status" value="3"/>
</dbReference>
<dbReference type="InterPro" id="IPR042240">
    <property type="entry name" value="CHASE_sf"/>
</dbReference>
<dbReference type="SMART" id="SM01079">
    <property type="entry name" value="CHASE"/>
    <property type="match status" value="1"/>
</dbReference>
<dbReference type="PROSITE" id="PS50109">
    <property type="entry name" value="HIS_KIN"/>
    <property type="match status" value="1"/>
</dbReference>
<feature type="domain" description="PAS" evidence="14">
    <location>
        <begin position="876"/>
        <end position="949"/>
    </location>
</feature>
<dbReference type="Pfam" id="PF08447">
    <property type="entry name" value="PAS_3"/>
    <property type="match status" value="1"/>
</dbReference>
<dbReference type="SUPFAM" id="SSF47384">
    <property type="entry name" value="Homodimeric domain of signal transducing histidine kinase"/>
    <property type="match status" value="1"/>
</dbReference>
<dbReference type="PANTHER" id="PTHR45339">
    <property type="entry name" value="HYBRID SIGNAL TRANSDUCTION HISTIDINE KINASE J"/>
    <property type="match status" value="1"/>
</dbReference>
<dbReference type="InterPro" id="IPR036890">
    <property type="entry name" value="HATPase_C_sf"/>
</dbReference>
<dbReference type="EMBL" id="CP104562">
    <property type="protein sequence ID" value="UXH79823.1"/>
    <property type="molecule type" value="Genomic_DNA"/>
</dbReference>
<comment type="subcellular location">
    <subcellularLocation>
        <location evidence="2">Membrane</location>
    </subcellularLocation>
</comment>
<dbReference type="InterPro" id="IPR004358">
    <property type="entry name" value="Sig_transdc_His_kin-like_C"/>
</dbReference>
<dbReference type="SUPFAM" id="SSF52172">
    <property type="entry name" value="CheY-like"/>
    <property type="match status" value="2"/>
</dbReference>
<evidence type="ECO:0000256" key="9">
    <source>
        <dbReference type="PROSITE-ProRule" id="PRU00169"/>
    </source>
</evidence>
<dbReference type="InterPro" id="IPR006189">
    <property type="entry name" value="CHASE_dom"/>
</dbReference>
<evidence type="ECO:0000256" key="2">
    <source>
        <dbReference type="ARBA" id="ARBA00004370"/>
    </source>
</evidence>
<dbReference type="SMART" id="SM00448">
    <property type="entry name" value="REC"/>
    <property type="match status" value="1"/>
</dbReference>
<dbReference type="InterPro" id="IPR001789">
    <property type="entry name" value="Sig_transdc_resp-reg_receiver"/>
</dbReference>
<evidence type="ECO:0000256" key="4">
    <source>
        <dbReference type="ARBA" id="ARBA00022553"/>
    </source>
</evidence>
<dbReference type="InterPro" id="IPR003594">
    <property type="entry name" value="HATPase_dom"/>
</dbReference>
<proteinExistence type="predicted"/>
<feature type="domain" description="CHASE" evidence="16">
    <location>
        <begin position="78"/>
        <end position="249"/>
    </location>
</feature>
<feature type="domain" description="PAC" evidence="15">
    <location>
        <begin position="953"/>
        <end position="1006"/>
    </location>
</feature>
<dbReference type="Gene3D" id="3.30.450.350">
    <property type="entry name" value="CHASE domain"/>
    <property type="match status" value="1"/>
</dbReference>
<feature type="region of interest" description="Disordered" evidence="11">
    <location>
        <begin position="787"/>
        <end position="816"/>
    </location>
</feature>
<dbReference type="SMART" id="SM00086">
    <property type="entry name" value="PAC"/>
    <property type="match status" value="2"/>
</dbReference>
<dbReference type="SUPFAM" id="SSF55785">
    <property type="entry name" value="PYP-like sensor domain (PAS domain)"/>
    <property type="match status" value="3"/>
</dbReference>
<accession>A0ABY6B670</accession>
<dbReference type="EC" id="2.7.13.3" evidence="3"/>
<organism evidence="17 18">
    <name type="scientific">Roseateles amylovorans</name>
    <dbReference type="NCBI Taxonomy" id="2978473"/>
    <lineage>
        <taxon>Bacteria</taxon>
        <taxon>Pseudomonadati</taxon>
        <taxon>Pseudomonadota</taxon>
        <taxon>Betaproteobacteria</taxon>
        <taxon>Burkholderiales</taxon>
        <taxon>Sphaerotilaceae</taxon>
        <taxon>Roseateles</taxon>
    </lineage>
</organism>
<dbReference type="InterPro" id="IPR011006">
    <property type="entry name" value="CheY-like_superfamily"/>
</dbReference>
<dbReference type="InterPro" id="IPR013767">
    <property type="entry name" value="PAS_fold"/>
</dbReference>